<dbReference type="InterPro" id="IPR012340">
    <property type="entry name" value="NA-bd_OB-fold"/>
</dbReference>
<name>A0A2A7UUN5_COMTR</name>
<evidence type="ECO:0000256" key="1">
    <source>
        <dbReference type="ARBA" id="ARBA00023125"/>
    </source>
</evidence>
<organism evidence="3 4">
    <name type="scientific">Comamonas terrigena</name>
    <dbReference type="NCBI Taxonomy" id="32013"/>
    <lineage>
        <taxon>Bacteria</taxon>
        <taxon>Pseudomonadati</taxon>
        <taxon>Pseudomonadota</taxon>
        <taxon>Betaproteobacteria</taxon>
        <taxon>Burkholderiales</taxon>
        <taxon>Comamonadaceae</taxon>
        <taxon>Comamonas</taxon>
    </lineage>
</organism>
<dbReference type="EMBL" id="PDEA01000001">
    <property type="protein sequence ID" value="PEH88983.1"/>
    <property type="molecule type" value="Genomic_DNA"/>
</dbReference>
<dbReference type="Proteomes" id="UP000220246">
    <property type="component" value="Unassembled WGS sequence"/>
</dbReference>
<gene>
    <name evidence="3" type="ORF">CRM82_10640</name>
</gene>
<comment type="caution">
    <text evidence="3">The sequence shown here is derived from an EMBL/GenBank/DDBJ whole genome shotgun (WGS) entry which is preliminary data.</text>
</comment>
<keyword evidence="1 2" id="KW-0238">DNA-binding</keyword>
<protein>
    <submittedName>
        <fullName evidence="3">Single-stranded DNA-binding protein</fullName>
    </submittedName>
</protein>
<dbReference type="PROSITE" id="PS50935">
    <property type="entry name" value="SSB"/>
    <property type="match status" value="1"/>
</dbReference>
<reference evidence="4" key="1">
    <citation type="submission" date="2017-09" db="EMBL/GenBank/DDBJ databases">
        <title>FDA dAtabase for Regulatory Grade micrObial Sequences (FDA-ARGOS): Supporting development and validation of Infectious Disease Dx tests.</title>
        <authorList>
            <person name="Minogue T."/>
            <person name="Wolcott M."/>
            <person name="Wasieloski L."/>
            <person name="Aguilar W."/>
            <person name="Moore D."/>
            <person name="Tallon L."/>
            <person name="Sadzewicz L."/>
            <person name="Ott S."/>
            <person name="Zhao X."/>
            <person name="Nagaraj S."/>
            <person name="Vavikolanu K."/>
            <person name="Aluvathingal J."/>
            <person name="Nadendla S."/>
            <person name="Sichtig H."/>
        </authorList>
    </citation>
    <scope>NUCLEOTIDE SEQUENCE [LARGE SCALE GENOMIC DNA]</scope>
    <source>
        <strain evidence="4">FDAARGOS_394</strain>
    </source>
</reference>
<dbReference type="OrthoDB" id="8813484at2"/>
<dbReference type="GeneID" id="80801063"/>
<sequence length="106" mass="11618">MIEGLIAGRLTGTPEERTDRFGKLFMVARMRATANDGSSLFVNVVAFDPVPCNQLRELEEGDAVSLTGPMTPKVWTDRQGVNHAALDVVAYRVLALPVKQAVQDYN</sequence>
<dbReference type="SUPFAM" id="SSF50249">
    <property type="entry name" value="Nucleic acid-binding proteins"/>
    <property type="match status" value="1"/>
</dbReference>
<dbReference type="CDD" id="cd04496">
    <property type="entry name" value="SSB_OBF"/>
    <property type="match status" value="1"/>
</dbReference>
<proteinExistence type="predicted"/>
<dbReference type="RefSeq" id="WP_066535317.1">
    <property type="nucleotide sequence ID" value="NZ_DALZQJ010000016.1"/>
</dbReference>
<evidence type="ECO:0000313" key="3">
    <source>
        <dbReference type="EMBL" id="PEH88983.1"/>
    </source>
</evidence>
<dbReference type="GO" id="GO:0003697">
    <property type="term" value="F:single-stranded DNA binding"/>
    <property type="evidence" value="ECO:0007669"/>
    <property type="project" value="InterPro"/>
</dbReference>
<dbReference type="Gene3D" id="2.40.50.140">
    <property type="entry name" value="Nucleic acid-binding proteins"/>
    <property type="match status" value="1"/>
</dbReference>
<dbReference type="Pfam" id="PF00436">
    <property type="entry name" value="SSB"/>
    <property type="match status" value="1"/>
</dbReference>
<dbReference type="STRING" id="1219032.GCA_001515545_01576"/>
<accession>A0A2A7UUN5</accession>
<dbReference type="InterPro" id="IPR000424">
    <property type="entry name" value="Primosome_PriB/ssb"/>
</dbReference>
<evidence type="ECO:0000256" key="2">
    <source>
        <dbReference type="PROSITE-ProRule" id="PRU00252"/>
    </source>
</evidence>
<evidence type="ECO:0000313" key="4">
    <source>
        <dbReference type="Proteomes" id="UP000220246"/>
    </source>
</evidence>
<keyword evidence="4" id="KW-1185">Reference proteome</keyword>
<dbReference type="AlphaFoldDB" id="A0A2A7UUN5"/>